<organism evidence="1 2">
    <name type="scientific">Pleurodeles waltl</name>
    <name type="common">Iberian ribbed newt</name>
    <dbReference type="NCBI Taxonomy" id="8319"/>
    <lineage>
        <taxon>Eukaryota</taxon>
        <taxon>Metazoa</taxon>
        <taxon>Chordata</taxon>
        <taxon>Craniata</taxon>
        <taxon>Vertebrata</taxon>
        <taxon>Euteleostomi</taxon>
        <taxon>Amphibia</taxon>
        <taxon>Batrachia</taxon>
        <taxon>Caudata</taxon>
        <taxon>Salamandroidea</taxon>
        <taxon>Salamandridae</taxon>
        <taxon>Pleurodelinae</taxon>
        <taxon>Pleurodeles</taxon>
    </lineage>
</organism>
<accession>A0AAV7VZ25</accession>
<sequence>MAKSDWIRLITFRGPGRVVLVILELQAAHGESLDRDLTQQEDALAALQRQVDNGDASESYYLAVLRIENLWGRLDNHVHWDFRQRLFREGDRSGHMLVWLLRQECLIPIILALCGLSGEKISGQLRVNLHLREHLGNIYALPQSMDGSWMHEYLDRLRMPHLSDAQVGELEGEVSLEELQEALDGMASEKAPGPTG</sequence>
<gene>
    <name evidence="1" type="ORF">NDU88_000629</name>
</gene>
<dbReference type="Proteomes" id="UP001066276">
    <property type="component" value="Chromosome 1_2"/>
</dbReference>
<proteinExistence type="predicted"/>
<dbReference type="AlphaFoldDB" id="A0AAV7VZ25"/>
<comment type="caution">
    <text evidence="1">The sequence shown here is derived from an EMBL/GenBank/DDBJ whole genome shotgun (WGS) entry which is preliminary data.</text>
</comment>
<name>A0AAV7VZ25_PLEWA</name>
<keyword evidence="2" id="KW-1185">Reference proteome</keyword>
<dbReference type="EMBL" id="JANPWB010000002">
    <property type="protein sequence ID" value="KAJ1205194.1"/>
    <property type="molecule type" value="Genomic_DNA"/>
</dbReference>
<reference evidence="1" key="1">
    <citation type="journal article" date="2022" name="bioRxiv">
        <title>Sequencing and chromosome-scale assembly of the giantPleurodeles waltlgenome.</title>
        <authorList>
            <person name="Brown T."/>
            <person name="Elewa A."/>
            <person name="Iarovenko S."/>
            <person name="Subramanian E."/>
            <person name="Araus A.J."/>
            <person name="Petzold A."/>
            <person name="Susuki M."/>
            <person name="Suzuki K.-i.T."/>
            <person name="Hayashi T."/>
            <person name="Toyoda A."/>
            <person name="Oliveira C."/>
            <person name="Osipova E."/>
            <person name="Leigh N.D."/>
            <person name="Simon A."/>
            <person name="Yun M.H."/>
        </authorList>
    </citation>
    <scope>NUCLEOTIDE SEQUENCE</scope>
    <source>
        <strain evidence="1">20211129_DDA</strain>
        <tissue evidence="1">Liver</tissue>
    </source>
</reference>
<evidence type="ECO:0000313" key="1">
    <source>
        <dbReference type="EMBL" id="KAJ1205194.1"/>
    </source>
</evidence>
<protein>
    <submittedName>
        <fullName evidence="1">Uncharacterized protein</fullName>
    </submittedName>
</protein>
<evidence type="ECO:0000313" key="2">
    <source>
        <dbReference type="Proteomes" id="UP001066276"/>
    </source>
</evidence>